<feature type="domain" description="DUF559" evidence="1">
    <location>
        <begin position="205"/>
        <end position="283"/>
    </location>
</feature>
<dbReference type="Gene3D" id="3.40.960.10">
    <property type="entry name" value="VSR Endonuclease"/>
    <property type="match status" value="1"/>
</dbReference>
<evidence type="ECO:0000313" key="2">
    <source>
        <dbReference type="EMBL" id="MBW9093673.1"/>
    </source>
</evidence>
<dbReference type="Pfam" id="PF04480">
    <property type="entry name" value="DUF559"/>
    <property type="match status" value="1"/>
</dbReference>
<dbReference type="InterPro" id="IPR011335">
    <property type="entry name" value="Restrct_endonuc-II-like"/>
</dbReference>
<organism evidence="2 3">
    <name type="scientific">Microbacterium jejuense</name>
    <dbReference type="NCBI Taxonomy" id="1263637"/>
    <lineage>
        <taxon>Bacteria</taxon>
        <taxon>Bacillati</taxon>
        <taxon>Actinomycetota</taxon>
        <taxon>Actinomycetes</taxon>
        <taxon>Micrococcales</taxon>
        <taxon>Microbacteriaceae</taxon>
        <taxon>Microbacterium</taxon>
    </lineage>
</organism>
<dbReference type="Proteomes" id="UP001196843">
    <property type="component" value="Unassembled WGS sequence"/>
</dbReference>
<protein>
    <submittedName>
        <fullName evidence="2">DUF559 domain-containing protein</fullName>
    </submittedName>
</protein>
<dbReference type="InterPro" id="IPR007569">
    <property type="entry name" value="DUF559"/>
</dbReference>
<reference evidence="2 3" key="1">
    <citation type="journal article" date="2021" name="MBio">
        <title>Poor Competitiveness of Bradyrhizobium in Pigeon Pea Root Colonization in Indian Soils.</title>
        <authorList>
            <person name="Chalasani D."/>
            <person name="Basu A."/>
            <person name="Pullabhotla S.V.S.R.N."/>
            <person name="Jorrin B."/>
            <person name="Neal A.L."/>
            <person name="Poole P.S."/>
            <person name="Podile A.R."/>
            <person name="Tkacz A."/>
        </authorList>
    </citation>
    <scope>NUCLEOTIDE SEQUENCE [LARGE SCALE GENOMIC DNA]</scope>
    <source>
        <strain evidence="2 3">HU14</strain>
    </source>
</reference>
<evidence type="ECO:0000259" key="1">
    <source>
        <dbReference type="Pfam" id="PF04480"/>
    </source>
</evidence>
<comment type="caution">
    <text evidence="2">The sequence shown here is derived from an EMBL/GenBank/DDBJ whole genome shotgun (WGS) entry which is preliminary data.</text>
</comment>
<proteinExistence type="predicted"/>
<name>A0ABS7HLW2_9MICO</name>
<evidence type="ECO:0000313" key="3">
    <source>
        <dbReference type="Proteomes" id="UP001196843"/>
    </source>
</evidence>
<dbReference type="SUPFAM" id="SSF52980">
    <property type="entry name" value="Restriction endonuclease-like"/>
    <property type="match status" value="1"/>
</dbReference>
<dbReference type="EMBL" id="JAEUAW010000005">
    <property type="protein sequence ID" value="MBW9093673.1"/>
    <property type="molecule type" value="Genomic_DNA"/>
</dbReference>
<sequence>MPSSNNSSARRAQLLAWLLARGGVSHSSDIRAAGFSGHDIAGAVAAGMLTRVHRSWLIAPGCDTRRVAAASVSGRVTCISAAALRGFWVPASIADERTHVAVAGTASRIPKDAIRVHWGNGPAPTGKNSIDDPVLNVLFHVAQCLTRGEALAVWESAVRKKAVAPDVLARVAWRSTEAAAIAAVASALSDSGLETAFVDGLRRAGVTVKQQVWIDGHPVDGLIGRSLAIQLDGFAHHSDATDRRRDLEADARLVTRGYVVLRFDYHQVLFQWDLVLETILTAMAQGAHNRPVVAVSR</sequence>
<accession>A0ABS7HLW2</accession>
<keyword evidence="3" id="KW-1185">Reference proteome</keyword>
<gene>
    <name evidence="2" type="ORF">JNB62_08270</name>
</gene>